<dbReference type="AlphaFoldDB" id="X1U0U8"/>
<gene>
    <name evidence="1" type="ORF">S12H4_49316</name>
</gene>
<accession>X1U0U8</accession>
<proteinExistence type="predicted"/>
<name>X1U0U8_9ZZZZ</name>
<sequence length="52" mass="5971">MIEILGLSNGKAVHIDGKEFTTEEAHEIIIRLTKTWGNDFEKRELKDLVLDC</sequence>
<protein>
    <submittedName>
        <fullName evidence="1">Uncharacterized protein</fullName>
    </submittedName>
</protein>
<reference evidence="1" key="1">
    <citation type="journal article" date="2014" name="Front. Microbiol.">
        <title>High frequency of phylogenetically diverse reductive dehalogenase-homologous genes in deep subseafloor sedimentary metagenomes.</title>
        <authorList>
            <person name="Kawai M."/>
            <person name="Futagami T."/>
            <person name="Toyoda A."/>
            <person name="Takaki Y."/>
            <person name="Nishi S."/>
            <person name="Hori S."/>
            <person name="Arai W."/>
            <person name="Tsubouchi T."/>
            <person name="Morono Y."/>
            <person name="Uchiyama I."/>
            <person name="Ito T."/>
            <person name="Fujiyama A."/>
            <person name="Inagaki F."/>
            <person name="Takami H."/>
        </authorList>
    </citation>
    <scope>NUCLEOTIDE SEQUENCE</scope>
    <source>
        <strain evidence="1">Expedition CK06-06</strain>
    </source>
</reference>
<organism evidence="1">
    <name type="scientific">marine sediment metagenome</name>
    <dbReference type="NCBI Taxonomy" id="412755"/>
    <lineage>
        <taxon>unclassified sequences</taxon>
        <taxon>metagenomes</taxon>
        <taxon>ecological metagenomes</taxon>
    </lineage>
</organism>
<dbReference type="EMBL" id="BARW01030923">
    <property type="protein sequence ID" value="GAJ11178.1"/>
    <property type="molecule type" value="Genomic_DNA"/>
</dbReference>
<comment type="caution">
    <text evidence="1">The sequence shown here is derived from an EMBL/GenBank/DDBJ whole genome shotgun (WGS) entry which is preliminary data.</text>
</comment>
<evidence type="ECO:0000313" key="1">
    <source>
        <dbReference type="EMBL" id="GAJ11178.1"/>
    </source>
</evidence>